<organism evidence="2 3">
    <name type="scientific">Lipingzhangella rawalii</name>
    <dbReference type="NCBI Taxonomy" id="2055835"/>
    <lineage>
        <taxon>Bacteria</taxon>
        <taxon>Bacillati</taxon>
        <taxon>Actinomycetota</taxon>
        <taxon>Actinomycetes</taxon>
        <taxon>Streptosporangiales</taxon>
        <taxon>Nocardiopsidaceae</taxon>
        <taxon>Lipingzhangella</taxon>
    </lineage>
</organism>
<dbReference type="EMBL" id="JAVLVT010000003">
    <property type="protein sequence ID" value="MDS1270302.1"/>
    <property type="molecule type" value="Genomic_DNA"/>
</dbReference>
<dbReference type="PANTHER" id="PTHR33744:SF7">
    <property type="entry name" value="PUCR FAMILY TRANSCRIPTIONAL REGULATOR"/>
    <property type="match status" value="1"/>
</dbReference>
<gene>
    <name evidence="2" type="ORF">RIF23_08345</name>
</gene>
<protein>
    <submittedName>
        <fullName evidence="2">Helix-turn-helix domain-containing protein</fullName>
    </submittedName>
</protein>
<dbReference type="PANTHER" id="PTHR33744">
    <property type="entry name" value="CARBOHYDRATE DIACID REGULATOR"/>
    <property type="match status" value="1"/>
</dbReference>
<name>A0ABU2H5M1_9ACTN</name>
<keyword evidence="3" id="KW-1185">Reference proteome</keyword>
<dbReference type="Gene3D" id="1.10.10.2840">
    <property type="entry name" value="PucR C-terminal helix-turn-helix domain"/>
    <property type="match status" value="1"/>
</dbReference>
<accession>A0ABU2H5M1</accession>
<evidence type="ECO:0000313" key="3">
    <source>
        <dbReference type="Proteomes" id="UP001250214"/>
    </source>
</evidence>
<dbReference type="InterPro" id="IPR042070">
    <property type="entry name" value="PucR_C-HTH_sf"/>
</dbReference>
<comment type="caution">
    <text evidence="2">The sequence shown here is derived from an EMBL/GenBank/DDBJ whole genome shotgun (WGS) entry which is preliminary data.</text>
</comment>
<evidence type="ECO:0000259" key="1">
    <source>
        <dbReference type="Pfam" id="PF13556"/>
    </source>
</evidence>
<sequence length="553" mass="56835">MRIANPLSVAELVRSGPLAEARPLGTAGLDGEVHSVRLLDELAPVTTGIAHAVLVVTERAARGGWTVEATVRTAWERAAACVVIPASSAATSTELVASRLGVPVLAVDRSTQDVGLELAAAVARPDAARAVVTARCANRLAEAGASARPILGVLNRELPGVDVALVTPSGAIAAGRTSAARLWGECAAAAATDAGAPEATLAANRLVSAPVPGPGRREFGHLVALVHGYSTGWAATVRGVLRLAAGLLTGWASTTRLQAEREPRVAAVTLRRILSGIGEESTAPVPGDGAVSQSPRPEDTTAELRLASWGWPTTGPMVAVAVVPATVEPAASPEPGVAAAPPAPGPDGATSVIDHSREVNAVWSRHLTTTLIPYADGWVSCHAVSEQAGFHTRLVRQVEDAVHELAPLVELVAGVGRVETGTARLAATIRSSWEAARDARSCGPGAVVRAGTLGPRRLLAGIPAELVGPAREVLADVLAADPDRVLITTLAVVLDHGGSVQEAAARLGVHRNTVTARLDRLRSLGADPQSPQQRLALHLACHLLREQPGTEDS</sequence>
<dbReference type="InterPro" id="IPR025736">
    <property type="entry name" value="PucR_C-HTH_dom"/>
</dbReference>
<feature type="domain" description="PucR C-terminal helix-turn-helix" evidence="1">
    <location>
        <begin position="486"/>
        <end position="542"/>
    </location>
</feature>
<dbReference type="Pfam" id="PF13556">
    <property type="entry name" value="HTH_30"/>
    <property type="match status" value="1"/>
</dbReference>
<proteinExistence type="predicted"/>
<evidence type="ECO:0000313" key="2">
    <source>
        <dbReference type="EMBL" id="MDS1270302.1"/>
    </source>
</evidence>
<dbReference type="Proteomes" id="UP001250214">
    <property type="component" value="Unassembled WGS sequence"/>
</dbReference>
<reference evidence="3" key="1">
    <citation type="submission" date="2023-07" db="EMBL/GenBank/DDBJ databases">
        <title>Novel species in the genus Lipingzhangella isolated from Sambhar Salt Lake.</title>
        <authorList>
            <person name="Jiya N."/>
            <person name="Kajale S."/>
            <person name="Sharma A."/>
        </authorList>
    </citation>
    <scope>NUCLEOTIDE SEQUENCE [LARGE SCALE GENOMIC DNA]</scope>
    <source>
        <strain evidence="3">LS1_29</strain>
    </source>
</reference>
<dbReference type="RefSeq" id="WP_310911826.1">
    <property type="nucleotide sequence ID" value="NZ_JAVLVT010000003.1"/>
</dbReference>
<dbReference type="InterPro" id="IPR051448">
    <property type="entry name" value="CdaR-like_regulators"/>
</dbReference>